<evidence type="ECO:0008006" key="5">
    <source>
        <dbReference type="Google" id="ProtNLM"/>
    </source>
</evidence>
<reference evidence="3 4" key="1">
    <citation type="journal article" date="2019" name="Int. J. Syst. Evol. Microbiol.">
        <title>The Global Catalogue of Microorganisms (GCM) 10K type strain sequencing project: providing services to taxonomists for standard genome sequencing and annotation.</title>
        <authorList>
            <consortium name="The Broad Institute Genomics Platform"/>
            <consortium name="The Broad Institute Genome Sequencing Center for Infectious Disease"/>
            <person name="Wu L."/>
            <person name="Ma J."/>
        </authorList>
    </citation>
    <scope>NUCLEOTIDE SEQUENCE [LARGE SCALE GENOMIC DNA]</scope>
    <source>
        <strain evidence="3 4">JCM 4788</strain>
    </source>
</reference>
<feature type="region of interest" description="Disordered" evidence="2">
    <location>
        <begin position="528"/>
        <end position="557"/>
    </location>
</feature>
<dbReference type="RefSeq" id="WP_344023136.1">
    <property type="nucleotide sequence ID" value="NZ_BAAABX010000025.1"/>
</dbReference>
<proteinExistence type="predicted"/>
<evidence type="ECO:0000256" key="2">
    <source>
        <dbReference type="SAM" id="MobiDB-lite"/>
    </source>
</evidence>
<evidence type="ECO:0000256" key="1">
    <source>
        <dbReference type="SAM" id="Coils"/>
    </source>
</evidence>
<gene>
    <name evidence="3" type="ORF">GCM10010357_24590</name>
</gene>
<evidence type="ECO:0000313" key="3">
    <source>
        <dbReference type="EMBL" id="GAA0402646.1"/>
    </source>
</evidence>
<sequence>MPESYPIVEQREFGRPLERGNWLRKHLSRDESDVPRLAAHHVLVWRRGEEYVEDHGLLGPADEVVVMASSVTVVNRRAGVPVRVEMPVPSADPGDFTLRVTFHCTVTDAPAVVRDGVTDIEALLLGYLRGIPGLSEQALDFPVMAVDRARLKIGAYLEAYRELTPPLVSGLRAVPVTVEVFTPEQFAAHLREVEEARLGQQKEQLRREVEKERAESELALQQHIESLKRERDEAAARYARERAEAEEDRRRERERATAARRLKEAEAEEIRRRERELLEERHRQQYEDLRATYEQAAGSERQDHELGLRRKHNAYVREETAEDLRSFGRDPVAADIHAFQRGEITADELAGRLRAAEDTRLGREDRLTERDWARLERKEALAREELRHRLDVERDDTRYRLDREDRARELTRKDAREDAAAGRQEALRRRQQEREDTATLRQEEREEDARRWEVEREDARRLRDEERADALERRKEQREWRERMLQARYDLTKRVIDRGHGDDAHVDVGALINDVGETQQTAYALQGGEVHSVERADSTAVPSDDDLGDAGREEHVG</sequence>
<dbReference type="Proteomes" id="UP001500879">
    <property type="component" value="Unassembled WGS sequence"/>
</dbReference>
<protein>
    <recommendedName>
        <fullName evidence="5">Band 7 domain-containing protein</fullName>
    </recommendedName>
</protein>
<feature type="region of interest" description="Disordered" evidence="2">
    <location>
        <begin position="411"/>
        <end position="476"/>
    </location>
</feature>
<dbReference type="EMBL" id="BAAABX010000025">
    <property type="protein sequence ID" value="GAA0402646.1"/>
    <property type="molecule type" value="Genomic_DNA"/>
</dbReference>
<accession>A0ABN0YNQ9</accession>
<evidence type="ECO:0000313" key="4">
    <source>
        <dbReference type="Proteomes" id="UP001500879"/>
    </source>
</evidence>
<comment type="caution">
    <text evidence="3">The sequence shown here is derived from an EMBL/GenBank/DDBJ whole genome shotgun (WGS) entry which is preliminary data.</text>
</comment>
<organism evidence="3 4">
    <name type="scientific">Streptomyces luteireticuli</name>
    <dbReference type="NCBI Taxonomy" id="173858"/>
    <lineage>
        <taxon>Bacteria</taxon>
        <taxon>Bacillati</taxon>
        <taxon>Actinomycetota</taxon>
        <taxon>Actinomycetes</taxon>
        <taxon>Kitasatosporales</taxon>
        <taxon>Streptomycetaceae</taxon>
        <taxon>Streptomyces</taxon>
    </lineage>
</organism>
<keyword evidence="4" id="KW-1185">Reference proteome</keyword>
<keyword evidence="1" id="KW-0175">Coiled coil</keyword>
<feature type="coiled-coil region" evidence="1">
    <location>
        <begin position="195"/>
        <end position="280"/>
    </location>
</feature>
<name>A0ABN0YNQ9_9ACTN</name>